<evidence type="ECO:0000313" key="3">
    <source>
        <dbReference type="Proteomes" id="UP000276215"/>
    </source>
</evidence>
<proteinExistence type="predicted"/>
<gene>
    <name evidence="2" type="ORF">L873DRAFT_1787397</name>
</gene>
<accession>A0A3N4K167</accession>
<feature type="region of interest" description="Disordered" evidence="1">
    <location>
        <begin position="1"/>
        <end position="49"/>
    </location>
</feature>
<dbReference type="AlphaFoldDB" id="A0A3N4K167"/>
<organism evidence="2 3">
    <name type="scientific">Choiromyces venosus 120613-1</name>
    <dbReference type="NCBI Taxonomy" id="1336337"/>
    <lineage>
        <taxon>Eukaryota</taxon>
        <taxon>Fungi</taxon>
        <taxon>Dikarya</taxon>
        <taxon>Ascomycota</taxon>
        <taxon>Pezizomycotina</taxon>
        <taxon>Pezizomycetes</taxon>
        <taxon>Pezizales</taxon>
        <taxon>Tuberaceae</taxon>
        <taxon>Choiromyces</taxon>
    </lineage>
</organism>
<evidence type="ECO:0000313" key="2">
    <source>
        <dbReference type="EMBL" id="RPB02952.1"/>
    </source>
</evidence>
<name>A0A3N4K167_9PEZI</name>
<dbReference type="EMBL" id="ML120365">
    <property type="protein sequence ID" value="RPB02952.1"/>
    <property type="molecule type" value="Genomic_DNA"/>
</dbReference>
<reference evidence="2 3" key="1">
    <citation type="journal article" date="2018" name="Nat. Ecol. Evol.">
        <title>Pezizomycetes genomes reveal the molecular basis of ectomycorrhizal truffle lifestyle.</title>
        <authorList>
            <person name="Murat C."/>
            <person name="Payen T."/>
            <person name="Noel B."/>
            <person name="Kuo A."/>
            <person name="Morin E."/>
            <person name="Chen J."/>
            <person name="Kohler A."/>
            <person name="Krizsan K."/>
            <person name="Balestrini R."/>
            <person name="Da Silva C."/>
            <person name="Montanini B."/>
            <person name="Hainaut M."/>
            <person name="Levati E."/>
            <person name="Barry K.W."/>
            <person name="Belfiori B."/>
            <person name="Cichocki N."/>
            <person name="Clum A."/>
            <person name="Dockter R.B."/>
            <person name="Fauchery L."/>
            <person name="Guy J."/>
            <person name="Iotti M."/>
            <person name="Le Tacon F."/>
            <person name="Lindquist E.A."/>
            <person name="Lipzen A."/>
            <person name="Malagnac F."/>
            <person name="Mello A."/>
            <person name="Molinier V."/>
            <person name="Miyauchi S."/>
            <person name="Poulain J."/>
            <person name="Riccioni C."/>
            <person name="Rubini A."/>
            <person name="Sitrit Y."/>
            <person name="Splivallo R."/>
            <person name="Traeger S."/>
            <person name="Wang M."/>
            <person name="Zifcakova L."/>
            <person name="Wipf D."/>
            <person name="Zambonelli A."/>
            <person name="Paolocci F."/>
            <person name="Nowrousian M."/>
            <person name="Ottonello S."/>
            <person name="Baldrian P."/>
            <person name="Spatafora J.W."/>
            <person name="Henrissat B."/>
            <person name="Nagy L.G."/>
            <person name="Aury J.M."/>
            <person name="Wincker P."/>
            <person name="Grigoriev I.V."/>
            <person name="Bonfante P."/>
            <person name="Martin F.M."/>
        </authorList>
    </citation>
    <scope>NUCLEOTIDE SEQUENCE [LARGE SCALE GENOMIC DNA]</scope>
    <source>
        <strain evidence="2 3">120613-1</strain>
    </source>
</reference>
<evidence type="ECO:0000256" key="1">
    <source>
        <dbReference type="SAM" id="MobiDB-lite"/>
    </source>
</evidence>
<dbReference type="Proteomes" id="UP000276215">
    <property type="component" value="Unassembled WGS sequence"/>
</dbReference>
<dbReference type="OrthoDB" id="5419923at2759"/>
<sequence length="124" mass="13568">MDSCTVEDQLMDGAEQQMMPSACPSDDASDIRPQPPIPDTGEEAERTEKNKSAFAWIDAVVISGGQMLETMTTTLPVTNGLIDLFITNLFVVRSSPSPLPFAFTDQLPAHNSSRIPILDFDCDY</sequence>
<keyword evidence="3" id="KW-1185">Reference proteome</keyword>
<protein>
    <submittedName>
        <fullName evidence="2">Uncharacterized protein</fullName>
    </submittedName>
</protein>